<dbReference type="AlphaFoldDB" id="A0ABD5NAQ3"/>
<protein>
    <submittedName>
        <fullName evidence="2">Sugar kinase</fullName>
    </submittedName>
</protein>
<keyword evidence="1" id="KW-0472">Membrane</keyword>
<dbReference type="RefSeq" id="WP_232572681.1">
    <property type="nucleotide sequence ID" value="NZ_CP089467.1"/>
</dbReference>
<dbReference type="EMBL" id="JBHRWN010000001">
    <property type="protein sequence ID" value="MFC3476113.1"/>
    <property type="molecule type" value="Genomic_DNA"/>
</dbReference>
<evidence type="ECO:0000313" key="3">
    <source>
        <dbReference type="Proteomes" id="UP001595660"/>
    </source>
</evidence>
<keyword evidence="3" id="KW-1185">Reference proteome</keyword>
<comment type="caution">
    <text evidence="2">The sequence shown here is derived from an EMBL/GenBank/DDBJ whole genome shotgun (WGS) entry which is preliminary data.</text>
</comment>
<dbReference type="GeneID" id="69119279"/>
<sequence>MEFNIPIVNESIDTDDPAESAQNFGGAVLGFTALAGAAGVSTYLYTRLKNVAGVEGQTFPEGI</sequence>
<keyword evidence="2" id="KW-0808">Transferase</keyword>
<reference evidence="2 3" key="1">
    <citation type="journal article" date="2019" name="Int. J. Syst. Evol. Microbiol.">
        <title>The Global Catalogue of Microorganisms (GCM) 10K type strain sequencing project: providing services to taxonomists for standard genome sequencing and annotation.</title>
        <authorList>
            <consortium name="The Broad Institute Genomics Platform"/>
            <consortium name="The Broad Institute Genome Sequencing Center for Infectious Disease"/>
            <person name="Wu L."/>
            <person name="Ma J."/>
        </authorList>
    </citation>
    <scope>NUCLEOTIDE SEQUENCE [LARGE SCALE GENOMIC DNA]</scope>
    <source>
        <strain evidence="2 3">CGMCC 1.12562</strain>
    </source>
</reference>
<accession>A0ABD5NAQ3</accession>
<gene>
    <name evidence="2" type="ORF">ACFOKC_00085</name>
</gene>
<feature type="transmembrane region" description="Helical" evidence="1">
    <location>
        <begin position="24"/>
        <end position="45"/>
    </location>
</feature>
<name>A0ABD5NAQ3_9EURY</name>
<evidence type="ECO:0000313" key="2">
    <source>
        <dbReference type="EMBL" id="MFC3476113.1"/>
    </source>
</evidence>
<dbReference type="Proteomes" id="UP001595660">
    <property type="component" value="Unassembled WGS sequence"/>
</dbReference>
<keyword evidence="2" id="KW-0418">Kinase</keyword>
<evidence type="ECO:0000256" key="1">
    <source>
        <dbReference type="SAM" id="Phobius"/>
    </source>
</evidence>
<keyword evidence="1" id="KW-1133">Transmembrane helix</keyword>
<organism evidence="2 3">
    <name type="scientific">Halobacterium litoreum</name>
    <dbReference type="NCBI Taxonomy" id="2039234"/>
    <lineage>
        <taxon>Archaea</taxon>
        <taxon>Methanobacteriati</taxon>
        <taxon>Methanobacteriota</taxon>
        <taxon>Stenosarchaea group</taxon>
        <taxon>Halobacteria</taxon>
        <taxon>Halobacteriales</taxon>
        <taxon>Halobacteriaceae</taxon>
        <taxon>Halobacterium</taxon>
    </lineage>
</organism>
<keyword evidence="1" id="KW-0812">Transmembrane</keyword>
<proteinExistence type="predicted"/>
<dbReference type="GO" id="GO:0016301">
    <property type="term" value="F:kinase activity"/>
    <property type="evidence" value="ECO:0007669"/>
    <property type="project" value="UniProtKB-KW"/>
</dbReference>